<gene>
    <name evidence="1" type="ORF">SLAVMIC_00046</name>
</gene>
<protein>
    <submittedName>
        <fullName evidence="1">Uncharacterized protein</fullName>
    </submittedName>
</protein>
<proteinExistence type="predicted"/>
<organism evidence="1">
    <name type="scientific">uncultured marine phage</name>
    <dbReference type="NCBI Taxonomy" id="707152"/>
    <lineage>
        <taxon>Viruses</taxon>
        <taxon>environmental samples</taxon>
    </lineage>
</organism>
<accession>A0A8D9CBE6</accession>
<name>A0A8D9CBE6_9VIRU</name>
<dbReference type="EMBL" id="OU342829">
    <property type="protein sequence ID" value="CAG7579714.1"/>
    <property type="molecule type" value="Genomic_DNA"/>
</dbReference>
<reference evidence="1" key="1">
    <citation type="submission" date="2021-06" db="EMBL/GenBank/DDBJ databases">
        <authorList>
            <person name="Gannon L."/>
            <person name="Redgwell R T."/>
            <person name="Michniewski S."/>
            <person name="Harrison D C."/>
            <person name="Millard A."/>
        </authorList>
    </citation>
    <scope>NUCLEOTIDE SEQUENCE</scope>
</reference>
<evidence type="ECO:0000313" key="1">
    <source>
        <dbReference type="EMBL" id="CAG7579714.1"/>
    </source>
</evidence>
<sequence length="83" mass="10050">MKVGTHVIIKNPEKLSFYDKLRLIEYIGQHGIIVELLEESLYLVRFDVREDGSYRQQRFLLEEMELDIKNNREERLNKLLNKK</sequence>